<organism evidence="2 3">
    <name type="scientific">Tamilnaduibacter salinus</name>
    <dbReference type="NCBI Taxonomy" id="1484056"/>
    <lineage>
        <taxon>Bacteria</taxon>
        <taxon>Pseudomonadati</taxon>
        <taxon>Pseudomonadota</taxon>
        <taxon>Gammaproteobacteria</taxon>
        <taxon>Pseudomonadales</taxon>
        <taxon>Marinobacteraceae</taxon>
        <taxon>Tamilnaduibacter</taxon>
    </lineage>
</organism>
<dbReference type="EMBL" id="QEKQ01000002">
    <property type="protein sequence ID" value="PVY78224.1"/>
    <property type="molecule type" value="Genomic_DNA"/>
</dbReference>
<dbReference type="AlphaFoldDB" id="A0A2U1CZY0"/>
<dbReference type="PANTHER" id="PTHR46438:SF11">
    <property type="entry name" value="LIPASE-RELATED"/>
    <property type="match status" value="1"/>
</dbReference>
<dbReference type="RefSeq" id="WP_116918455.1">
    <property type="nucleotide sequence ID" value="NZ_QEKQ01000002.1"/>
</dbReference>
<dbReference type="Gene3D" id="3.40.50.1820">
    <property type="entry name" value="alpha/beta hydrolase"/>
    <property type="match status" value="1"/>
</dbReference>
<comment type="caution">
    <text evidence="2">The sequence shown here is derived from an EMBL/GenBank/DDBJ whole genome shotgun (WGS) entry which is preliminary data.</text>
</comment>
<sequence length="346" mass="39043">MTANVRHILLLLLVTLILNGCASMGQAMKASPSLANLGGIVTISDRWLEERYVNDESQFMRVNGYRIHYRDIGQGEPIILMHGIFSSLQTWDSWVRELSRTHRVIALDMPGYGMTGAPENPDNFDEDNIVNTVAKFVERLDLDGITLVGNSLGGFVASQYAAQYRDRVDRLALIDPFGYPQQTPFLLDLGTWFPVQFMGQWVQPPFFVTFALSTAYGDADRISDRDAYRYVHMSQREGAKPIYMETLKMVEARAENNDPLPFYRIKAPTLLMWGEDDEWVPISLAERWLADITRSALVTYPGVGHIPMEESPEATLEDFRRFLRSGLSPFSESVAGTRDKAGEEGS</sequence>
<proteinExistence type="predicted"/>
<evidence type="ECO:0000313" key="3">
    <source>
        <dbReference type="Proteomes" id="UP000245887"/>
    </source>
</evidence>
<dbReference type="PRINTS" id="PR00111">
    <property type="entry name" value="ABHYDROLASE"/>
</dbReference>
<dbReference type="SUPFAM" id="SSF53474">
    <property type="entry name" value="alpha/beta-Hydrolases"/>
    <property type="match status" value="1"/>
</dbReference>
<dbReference type="InterPro" id="IPR029058">
    <property type="entry name" value="AB_hydrolase_fold"/>
</dbReference>
<accession>A0A2U1CZY0</accession>
<dbReference type="InterPro" id="IPR000073">
    <property type="entry name" value="AB_hydrolase_1"/>
</dbReference>
<reference evidence="2 3" key="1">
    <citation type="submission" date="2018-04" db="EMBL/GenBank/DDBJ databases">
        <title>Genomic Encyclopedia of Type Strains, Phase IV (KMG-IV): sequencing the most valuable type-strain genomes for metagenomic binning, comparative biology and taxonomic classification.</title>
        <authorList>
            <person name="Goeker M."/>
        </authorList>
    </citation>
    <scope>NUCLEOTIDE SEQUENCE [LARGE SCALE GENOMIC DNA]</scope>
    <source>
        <strain evidence="2 3">DSM 28688</strain>
    </source>
</reference>
<dbReference type="OrthoDB" id="5853561at2"/>
<name>A0A2U1CZY0_9GAMM</name>
<evidence type="ECO:0000259" key="1">
    <source>
        <dbReference type="Pfam" id="PF00561"/>
    </source>
</evidence>
<feature type="domain" description="AB hydrolase-1" evidence="1">
    <location>
        <begin position="77"/>
        <end position="312"/>
    </location>
</feature>
<dbReference type="PANTHER" id="PTHR46438">
    <property type="entry name" value="ALPHA/BETA-HYDROLASES SUPERFAMILY PROTEIN"/>
    <property type="match status" value="1"/>
</dbReference>
<protein>
    <submittedName>
        <fullName evidence="2">Pimeloyl-ACP methyl ester carboxylesterase</fullName>
    </submittedName>
</protein>
<dbReference type="Pfam" id="PF00561">
    <property type="entry name" value="Abhydrolase_1"/>
    <property type="match status" value="1"/>
</dbReference>
<dbReference type="Proteomes" id="UP000245887">
    <property type="component" value="Unassembled WGS sequence"/>
</dbReference>
<gene>
    <name evidence="2" type="ORF">C8D92_102264</name>
</gene>
<evidence type="ECO:0000313" key="2">
    <source>
        <dbReference type="EMBL" id="PVY78224.1"/>
    </source>
</evidence>